<dbReference type="AlphaFoldDB" id="A0A5N6VXL1"/>
<gene>
    <name evidence="1" type="ORF">BDV41DRAFT_537188</name>
</gene>
<dbReference type="Proteomes" id="UP000325433">
    <property type="component" value="Unassembled WGS sequence"/>
</dbReference>
<accession>A0A5N6VXL1</accession>
<proteinExistence type="predicted"/>
<organism evidence="1 2">
    <name type="scientific">Aspergillus transmontanensis</name>
    <dbReference type="NCBI Taxonomy" id="1034304"/>
    <lineage>
        <taxon>Eukaryota</taxon>
        <taxon>Fungi</taxon>
        <taxon>Dikarya</taxon>
        <taxon>Ascomycota</taxon>
        <taxon>Pezizomycotina</taxon>
        <taxon>Eurotiomycetes</taxon>
        <taxon>Eurotiomycetidae</taxon>
        <taxon>Eurotiales</taxon>
        <taxon>Aspergillaceae</taxon>
        <taxon>Aspergillus</taxon>
        <taxon>Aspergillus subgen. Circumdati</taxon>
    </lineage>
</organism>
<keyword evidence="2" id="KW-1185">Reference proteome</keyword>
<dbReference type="EMBL" id="ML738327">
    <property type="protein sequence ID" value="KAE8313223.1"/>
    <property type="molecule type" value="Genomic_DNA"/>
</dbReference>
<evidence type="ECO:0000313" key="2">
    <source>
        <dbReference type="Proteomes" id="UP000325433"/>
    </source>
</evidence>
<sequence length="56" mass="6450">MQGGYAPANAECLRALRDKSLLIFNTTFYQWHSRKDVDEVEFGISQPQSPRNRHLG</sequence>
<reference evidence="2" key="1">
    <citation type="submission" date="2019-04" db="EMBL/GenBank/DDBJ databases">
        <title>Friends and foes A comparative genomics studyof 23 Aspergillus species from section Flavi.</title>
        <authorList>
            <consortium name="DOE Joint Genome Institute"/>
            <person name="Kjaerbolling I."/>
            <person name="Vesth T."/>
            <person name="Frisvad J.C."/>
            <person name="Nybo J.L."/>
            <person name="Theobald S."/>
            <person name="Kildgaard S."/>
            <person name="Isbrandt T."/>
            <person name="Kuo A."/>
            <person name="Sato A."/>
            <person name="Lyhne E.K."/>
            <person name="Kogle M.E."/>
            <person name="Wiebenga A."/>
            <person name="Kun R.S."/>
            <person name="Lubbers R.J."/>
            <person name="Makela M.R."/>
            <person name="Barry K."/>
            <person name="Chovatia M."/>
            <person name="Clum A."/>
            <person name="Daum C."/>
            <person name="Haridas S."/>
            <person name="He G."/>
            <person name="LaButti K."/>
            <person name="Lipzen A."/>
            <person name="Mondo S."/>
            <person name="Riley R."/>
            <person name="Salamov A."/>
            <person name="Simmons B.A."/>
            <person name="Magnuson J.K."/>
            <person name="Henrissat B."/>
            <person name="Mortensen U.H."/>
            <person name="Larsen T.O."/>
            <person name="Devries R.P."/>
            <person name="Grigoriev I.V."/>
            <person name="Machida M."/>
            <person name="Baker S.E."/>
            <person name="Andersen M.R."/>
        </authorList>
    </citation>
    <scope>NUCLEOTIDE SEQUENCE [LARGE SCALE GENOMIC DNA]</scope>
    <source>
        <strain evidence="2">CBS 130015</strain>
    </source>
</reference>
<protein>
    <submittedName>
        <fullName evidence="1">Uncharacterized protein</fullName>
    </submittedName>
</protein>
<name>A0A5N6VXL1_9EURO</name>
<evidence type="ECO:0000313" key="1">
    <source>
        <dbReference type="EMBL" id="KAE8313223.1"/>
    </source>
</evidence>